<dbReference type="Proteomes" id="UP000035681">
    <property type="component" value="Unplaced"/>
</dbReference>
<evidence type="ECO:0000313" key="3">
    <source>
        <dbReference type="WBParaSite" id="SSTP_0000712500.1"/>
    </source>
</evidence>
<protein>
    <submittedName>
        <fullName evidence="3 4">RGS domain-containing protein</fullName>
    </submittedName>
</protein>
<dbReference type="Pfam" id="PF00615">
    <property type="entry name" value="RGS"/>
    <property type="match status" value="1"/>
</dbReference>
<dbReference type="WBParaSite" id="TCONS_00009318.p1">
    <property type="protein sequence ID" value="TCONS_00009318.p1"/>
    <property type="gene ID" value="XLOC_007147"/>
</dbReference>
<evidence type="ECO:0000259" key="1">
    <source>
        <dbReference type="PROSITE" id="PS50132"/>
    </source>
</evidence>
<proteinExistence type="predicted"/>
<name>A0A0K0ECA8_STRER</name>
<organism evidence="3">
    <name type="scientific">Strongyloides stercoralis</name>
    <name type="common">Threadworm</name>
    <dbReference type="NCBI Taxonomy" id="6248"/>
    <lineage>
        <taxon>Eukaryota</taxon>
        <taxon>Metazoa</taxon>
        <taxon>Ecdysozoa</taxon>
        <taxon>Nematoda</taxon>
        <taxon>Chromadorea</taxon>
        <taxon>Rhabditida</taxon>
        <taxon>Tylenchina</taxon>
        <taxon>Panagrolaimomorpha</taxon>
        <taxon>Strongyloidoidea</taxon>
        <taxon>Strongyloididae</taxon>
        <taxon>Strongyloides</taxon>
    </lineage>
</organism>
<evidence type="ECO:0000313" key="4">
    <source>
        <dbReference type="WBParaSite" id="TCONS_00009318.p1"/>
    </source>
</evidence>
<reference evidence="3" key="1">
    <citation type="submission" date="2015-08" db="UniProtKB">
        <authorList>
            <consortium name="WormBaseParasite"/>
        </authorList>
    </citation>
    <scope>IDENTIFICATION</scope>
</reference>
<dbReference type="InterPro" id="IPR044926">
    <property type="entry name" value="RGS_subdomain_2"/>
</dbReference>
<dbReference type="InterPro" id="IPR036305">
    <property type="entry name" value="RGS_sf"/>
</dbReference>
<evidence type="ECO:0000313" key="2">
    <source>
        <dbReference type="Proteomes" id="UP000035681"/>
    </source>
</evidence>
<keyword evidence="2" id="KW-1185">Reference proteome</keyword>
<dbReference type="AlphaFoldDB" id="A0A0K0ECA8"/>
<dbReference type="SMART" id="SM00315">
    <property type="entry name" value="RGS"/>
    <property type="match status" value="1"/>
</dbReference>
<dbReference type="PANTHER" id="PTHR10845">
    <property type="entry name" value="REGULATOR OF G PROTEIN SIGNALING"/>
    <property type="match status" value="1"/>
</dbReference>
<dbReference type="Gene3D" id="1.10.167.10">
    <property type="entry name" value="Regulator of G-protein Signalling 4, domain 2"/>
    <property type="match status" value="1"/>
</dbReference>
<dbReference type="CDD" id="cd07440">
    <property type="entry name" value="RGS"/>
    <property type="match status" value="1"/>
</dbReference>
<dbReference type="PANTHER" id="PTHR10845:SF254">
    <property type="entry name" value="RGS DOMAIN-CONTAINING PROTEIN-RELATED"/>
    <property type="match status" value="1"/>
</dbReference>
<accession>A0A0K0ECA8</accession>
<dbReference type="InterPro" id="IPR016137">
    <property type="entry name" value="RGS"/>
</dbReference>
<feature type="domain" description="RGS" evidence="1">
    <location>
        <begin position="249"/>
        <end position="359"/>
    </location>
</feature>
<dbReference type="PRINTS" id="PR01301">
    <property type="entry name" value="RGSPROTEIN"/>
</dbReference>
<dbReference type="PROSITE" id="PS50132">
    <property type="entry name" value="RGS"/>
    <property type="match status" value="1"/>
</dbReference>
<dbReference type="STRING" id="6248.A0A0K0ECA8"/>
<dbReference type="WBParaSite" id="SSTP_0000712500.1">
    <property type="protein sequence ID" value="SSTP_0000712500.1"/>
    <property type="gene ID" value="SSTP_0000712500"/>
</dbReference>
<sequence>MNTKLYTTNQQLIIYYHGFTKISSNLNSLKFDEIVQKIKKETPDIVTLQFVDSRLTTQSPTKDEIINISCKNLSNHIFFKNLPEFFGITVIDSNDLLNIFCYIFSINTKIHDYTFHQQFNQIFQFNCLQNNQLLINKCQQFPISIEHILETKILYKNKNLPNTNDNKTSLLVNEKNNDQLLFFDENTIKCQKKNFFTPLFFDRMSIKRTSLVNGSLVSNNILQYNNKATTLSYENGKKIATDVTVPTLNFLKTLEDPSLRESFMQFLTDQYCQENLSFFLIVKQYKSMEKDCKRVNLGLQIVRRFIMNNSDEEINIDNTTRQIIINIASRNEYPKDLFDQAYVQIENMLKFDLMPRFLKILNQSNVQENNDKENSFKRKLSFNIIKNKLLKIKAKNTFLTPNVVSQSFKKTIEDNHKQSLIMGTFRRSFVKSRSSIGYIF</sequence>
<dbReference type="SUPFAM" id="SSF48097">
    <property type="entry name" value="Regulator of G-protein signaling, RGS"/>
    <property type="match status" value="1"/>
</dbReference>